<dbReference type="InterPro" id="IPR021435">
    <property type="entry name" value="DUF3084"/>
</dbReference>
<comment type="caution">
    <text evidence="3">The sequence shown here is derived from an EMBL/GenBank/DDBJ whole genome shotgun (WGS) entry which is preliminary data.</text>
</comment>
<sequence length="337" mass="37367">MFAFGIKTILTLLLTGGLIAFVGDYIGKTIGRKKITIFKLRPRHTAFMITIITGVLISLITLGIILAVSQNTRVALFGLEALKKTLSENKQELANTLREKKKINQEFALANISLAKAKLEIAALETSKQKLSEKIEASRKDTVLFKVGEVLIVSLIKAGPERLKLESGLKQILSAADAQVRSFGIEKKDHLIFLPPEEFEQAIVDLQLSDKENIVKVIAARNTLFGEEVPVRLEISENKLIYKAGEAIAETEISPSFPNPRIEQEIKKLLLQTHLLAREVGVEPDASGSLGSLPYAEILSEARKIKTYKKELIIKTMAKSDIYAIGPLKVEFKAFYK</sequence>
<keyword evidence="2" id="KW-0472">Membrane</keyword>
<accession>A0A1F4R4M9</accession>
<protein>
    <recommendedName>
        <fullName evidence="5">DUF3084 domain-containing protein</fullName>
    </recommendedName>
</protein>
<evidence type="ECO:0000256" key="1">
    <source>
        <dbReference type="SAM" id="Coils"/>
    </source>
</evidence>
<evidence type="ECO:0008006" key="5">
    <source>
        <dbReference type="Google" id="ProtNLM"/>
    </source>
</evidence>
<feature type="transmembrane region" description="Helical" evidence="2">
    <location>
        <begin position="6"/>
        <end position="26"/>
    </location>
</feature>
<dbReference type="Pfam" id="PF11283">
    <property type="entry name" value="DUF3084"/>
    <property type="match status" value="1"/>
</dbReference>
<proteinExistence type="predicted"/>
<keyword evidence="2" id="KW-1133">Transmembrane helix</keyword>
<keyword evidence="1" id="KW-0175">Coiled coil</keyword>
<reference evidence="3 4" key="1">
    <citation type="journal article" date="2016" name="Nat. Commun.">
        <title>Thousands of microbial genomes shed light on interconnected biogeochemical processes in an aquifer system.</title>
        <authorList>
            <person name="Anantharaman K."/>
            <person name="Brown C.T."/>
            <person name="Hug L.A."/>
            <person name="Sharon I."/>
            <person name="Castelle C.J."/>
            <person name="Probst A.J."/>
            <person name="Thomas B.C."/>
            <person name="Singh A."/>
            <person name="Wilkins M.J."/>
            <person name="Karaoz U."/>
            <person name="Brodie E.L."/>
            <person name="Williams K.H."/>
            <person name="Hubbard S.S."/>
            <person name="Banfield J.F."/>
        </authorList>
    </citation>
    <scope>NUCLEOTIDE SEQUENCE [LARGE SCALE GENOMIC DNA]</scope>
</reference>
<keyword evidence="2" id="KW-0812">Transmembrane</keyword>
<evidence type="ECO:0000313" key="3">
    <source>
        <dbReference type="EMBL" id="OGC03191.1"/>
    </source>
</evidence>
<dbReference type="AlphaFoldDB" id="A0A1F4R4M9"/>
<evidence type="ECO:0000256" key="2">
    <source>
        <dbReference type="SAM" id="Phobius"/>
    </source>
</evidence>
<dbReference type="Proteomes" id="UP000176938">
    <property type="component" value="Unassembled WGS sequence"/>
</dbReference>
<feature type="coiled-coil region" evidence="1">
    <location>
        <begin position="79"/>
        <end position="141"/>
    </location>
</feature>
<name>A0A1F4R4M9_UNCSA</name>
<evidence type="ECO:0000313" key="4">
    <source>
        <dbReference type="Proteomes" id="UP000176938"/>
    </source>
</evidence>
<gene>
    <name evidence="3" type="ORF">A3H38_00265</name>
</gene>
<dbReference type="EMBL" id="METP01000059">
    <property type="protein sequence ID" value="OGC03191.1"/>
    <property type="molecule type" value="Genomic_DNA"/>
</dbReference>
<feature type="transmembrane region" description="Helical" evidence="2">
    <location>
        <begin position="46"/>
        <end position="68"/>
    </location>
</feature>
<organism evidence="3 4">
    <name type="scientific">candidate division WOR-1 bacterium RIFCSPLOWO2_02_FULL_46_20</name>
    <dbReference type="NCBI Taxonomy" id="1802567"/>
    <lineage>
        <taxon>Bacteria</taxon>
        <taxon>Bacillati</taxon>
        <taxon>Saganbacteria</taxon>
    </lineage>
</organism>